<dbReference type="Proteomes" id="UP000008370">
    <property type="component" value="Unassembled WGS sequence"/>
</dbReference>
<dbReference type="RefSeq" id="XP_007389983.1">
    <property type="nucleotide sequence ID" value="XM_007389921.1"/>
</dbReference>
<evidence type="ECO:0000313" key="2">
    <source>
        <dbReference type="Proteomes" id="UP000008370"/>
    </source>
</evidence>
<gene>
    <name evidence="1" type="ORF">PHACADRAFT_246529</name>
</gene>
<dbReference type="HOGENOM" id="CLU_2528216_0_0_1"/>
<organism evidence="1 2">
    <name type="scientific">Phanerochaete carnosa (strain HHB-10118-sp)</name>
    <name type="common">White-rot fungus</name>
    <name type="synonym">Peniophora carnosa</name>
    <dbReference type="NCBI Taxonomy" id="650164"/>
    <lineage>
        <taxon>Eukaryota</taxon>
        <taxon>Fungi</taxon>
        <taxon>Dikarya</taxon>
        <taxon>Basidiomycota</taxon>
        <taxon>Agaricomycotina</taxon>
        <taxon>Agaricomycetes</taxon>
        <taxon>Polyporales</taxon>
        <taxon>Phanerochaetaceae</taxon>
        <taxon>Phanerochaete</taxon>
    </lineage>
</organism>
<dbReference type="InParanoid" id="K5W9A3"/>
<sequence length="84" mass="9508">MLPVCNLYATYVGLQKGRDFKYGAHHSHTQESHTNALYKSEHRNSISLYVMGIGILWMLTCSRSCQCAMSVFQEVEAKVCLYTG</sequence>
<keyword evidence="2" id="KW-1185">Reference proteome</keyword>
<dbReference type="AlphaFoldDB" id="K5W9A3"/>
<dbReference type="GeneID" id="18913833"/>
<name>K5W9A3_PHACS</name>
<evidence type="ECO:0000313" key="1">
    <source>
        <dbReference type="EMBL" id="EKM60528.1"/>
    </source>
</evidence>
<reference evidence="1 2" key="1">
    <citation type="journal article" date="2012" name="BMC Genomics">
        <title>Comparative genomics of the white-rot fungi, Phanerochaete carnosa and P. chrysosporium, to elucidate the genetic basis of the distinct wood types they colonize.</title>
        <authorList>
            <person name="Suzuki H."/>
            <person name="MacDonald J."/>
            <person name="Syed K."/>
            <person name="Salamov A."/>
            <person name="Hori C."/>
            <person name="Aerts A."/>
            <person name="Henrissat B."/>
            <person name="Wiebenga A."/>
            <person name="vanKuyk P.A."/>
            <person name="Barry K."/>
            <person name="Lindquist E."/>
            <person name="LaButti K."/>
            <person name="Lapidus A."/>
            <person name="Lucas S."/>
            <person name="Coutinho P."/>
            <person name="Gong Y."/>
            <person name="Samejima M."/>
            <person name="Mahadevan R."/>
            <person name="Abou-Zaid M."/>
            <person name="de Vries R.P."/>
            <person name="Igarashi K."/>
            <person name="Yadav J.S."/>
            <person name="Grigoriev I.V."/>
            <person name="Master E.R."/>
        </authorList>
    </citation>
    <scope>NUCLEOTIDE SEQUENCE [LARGE SCALE GENOMIC DNA]</scope>
    <source>
        <strain evidence="1 2">HHB-10118-sp</strain>
    </source>
</reference>
<dbReference type="EMBL" id="JH930468">
    <property type="protein sequence ID" value="EKM60528.1"/>
    <property type="molecule type" value="Genomic_DNA"/>
</dbReference>
<dbReference type="KEGG" id="pco:PHACADRAFT_246529"/>
<accession>K5W9A3</accession>
<protein>
    <submittedName>
        <fullName evidence="1">Uncharacterized protein</fullName>
    </submittedName>
</protein>
<proteinExistence type="predicted"/>